<dbReference type="InterPro" id="IPR001647">
    <property type="entry name" value="HTH_TetR"/>
</dbReference>
<evidence type="ECO:0000256" key="1">
    <source>
        <dbReference type="ARBA" id="ARBA00023125"/>
    </source>
</evidence>
<dbReference type="OrthoDB" id="9812484at2"/>
<keyword evidence="1" id="KW-0238">DNA-binding</keyword>
<evidence type="ECO:0000313" key="3">
    <source>
        <dbReference type="EMBL" id="KRN80008.1"/>
    </source>
</evidence>
<dbReference type="Proteomes" id="UP000051565">
    <property type="component" value="Unassembled WGS sequence"/>
</dbReference>
<accession>A0A0R2JSF4</accession>
<dbReference type="InterPro" id="IPR009057">
    <property type="entry name" value="Homeodomain-like_sf"/>
</dbReference>
<keyword evidence="4" id="KW-1185">Reference proteome</keyword>
<dbReference type="Gene3D" id="1.10.357.10">
    <property type="entry name" value="Tetracycline Repressor, domain 2"/>
    <property type="match status" value="1"/>
</dbReference>
<comment type="caution">
    <text evidence="3">The sequence shown here is derived from an EMBL/GenBank/DDBJ whole genome shotgun (WGS) entry which is preliminary data.</text>
</comment>
<dbReference type="STRING" id="53444.AYR59_00670"/>
<proteinExistence type="predicted"/>
<dbReference type="SUPFAM" id="SSF46689">
    <property type="entry name" value="Homeodomain-like"/>
    <property type="match status" value="1"/>
</dbReference>
<dbReference type="Pfam" id="PF00440">
    <property type="entry name" value="TetR_N"/>
    <property type="match status" value="1"/>
</dbReference>
<evidence type="ECO:0000313" key="4">
    <source>
        <dbReference type="Proteomes" id="UP000051565"/>
    </source>
</evidence>
<organism evidence="3 4">
    <name type="scientific">Fructilactobacillus lindneri DSM 20690 = JCM 11027</name>
    <dbReference type="NCBI Taxonomy" id="1122148"/>
    <lineage>
        <taxon>Bacteria</taxon>
        <taxon>Bacillati</taxon>
        <taxon>Bacillota</taxon>
        <taxon>Bacilli</taxon>
        <taxon>Lactobacillales</taxon>
        <taxon>Lactobacillaceae</taxon>
        <taxon>Fructilactobacillus</taxon>
    </lineage>
</organism>
<name>A0A0R2JSF4_9LACO</name>
<dbReference type="PATRIC" id="fig|1122148.6.peg.131"/>
<dbReference type="RefSeq" id="WP_054646784.1">
    <property type="nucleotide sequence ID" value="NZ_FUXS01000004.1"/>
</dbReference>
<dbReference type="GO" id="GO:0003677">
    <property type="term" value="F:DNA binding"/>
    <property type="evidence" value="ECO:0007669"/>
    <property type="project" value="UniProtKB-KW"/>
</dbReference>
<protein>
    <recommendedName>
        <fullName evidence="2">HTH tetR-type domain-containing protein</fullName>
    </recommendedName>
</protein>
<evidence type="ECO:0000259" key="2">
    <source>
        <dbReference type="Pfam" id="PF00440"/>
    </source>
</evidence>
<gene>
    <name evidence="3" type="ORF">IV52_GL000125</name>
</gene>
<dbReference type="AlphaFoldDB" id="A0A0R2JSF4"/>
<sequence length="167" mass="19539">MPSQTFDNLSHEKQIRIQKALLDEFSHYSLAEAQVARIVKEAKIARGAFYKYFADLTDAYQYEFKMVMREIHRPLKGGQTKLSPNAILTMISDFINESENAHVREFVTLYYQKNRYLLSPSQAELELSGSKWGVSILIHQTIRDILLQPQQQPFFLRRLKENLEKLS</sequence>
<dbReference type="EMBL" id="JQBT01000012">
    <property type="protein sequence ID" value="KRN80008.1"/>
    <property type="molecule type" value="Genomic_DNA"/>
</dbReference>
<reference evidence="3 4" key="1">
    <citation type="journal article" date="2015" name="Genome Announc.">
        <title>Expanding the biotechnology potential of lactobacilli through comparative genomics of 213 strains and associated genera.</title>
        <authorList>
            <person name="Sun Z."/>
            <person name="Harris H.M."/>
            <person name="McCann A."/>
            <person name="Guo C."/>
            <person name="Argimon S."/>
            <person name="Zhang W."/>
            <person name="Yang X."/>
            <person name="Jeffery I.B."/>
            <person name="Cooney J.C."/>
            <person name="Kagawa T.F."/>
            <person name="Liu W."/>
            <person name="Song Y."/>
            <person name="Salvetti E."/>
            <person name="Wrobel A."/>
            <person name="Rasinkangas P."/>
            <person name="Parkhill J."/>
            <person name="Rea M.C."/>
            <person name="O'Sullivan O."/>
            <person name="Ritari J."/>
            <person name="Douillard F.P."/>
            <person name="Paul Ross R."/>
            <person name="Yang R."/>
            <person name="Briner A.E."/>
            <person name="Felis G.E."/>
            <person name="de Vos W.M."/>
            <person name="Barrangou R."/>
            <person name="Klaenhammer T.R."/>
            <person name="Caufield P.W."/>
            <person name="Cui Y."/>
            <person name="Zhang H."/>
            <person name="O'Toole P.W."/>
        </authorList>
    </citation>
    <scope>NUCLEOTIDE SEQUENCE [LARGE SCALE GENOMIC DNA]</scope>
    <source>
        <strain evidence="3 4">DSM 20690</strain>
    </source>
</reference>
<dbReference type="GeneID" id="61249393"/>
<feature type="domain" description="HTH tetR-type" evidence="2">
    <location>
        <begin position="20"/>
        <end position="54"/>
    </location>
</feature>